<keyword evidence="10" id="KW-0408">Iron</keyword>
<proteinExistence type="inferred from homology"/>
<keyword evidence="8" id="KW-0249">Electron transport</keyword>
<dbReference type="GO" id="GO:0022904">
    <property type="term" value="P:respiratory electron transport chain"/>
    <property type="evidence" value="ECO:0007669"/>
    <property type="project" value="InterPro"/>
</dbReference>
<keyword evidence="6 13" id="KW-0812">Transmembrane</keyword>
<keyword evidence="5" id="KW-0349">Heme</keyword>
<evidence type="ECO:0000256" key="9">
    <source>
        <dbReference type="ARBA" id="ARBA00022989"/>
    </source>
</evidence>
<feature type="transmembrane region" description="Helical" evidence="13">
    <location>
        <begin position="18"/>
        <end position="36"/>
    </location>
</feature>
<keyword evidence="3" id="KW-0813">Transport</keyword>
<dbReference type="PANTHER" id="PTHR30529:SF7">
    <property type="entry name" value="CYTOCHROME B561 BACTERIAL_NI-HYDROGENASE DOMAIN-CONTAINING PROTEIN"/>
    <property type="match status" value="1"/>
</dbReference>
<comment type="cofactor">
    <cofactor evidence="1">
        <name>heme b</name>
        <dbReference type="ChEBI" id="CHEBI:60344"/>
    </cofactor>
</comment>
<evidence type="ECO:0000313" key="16">
    <source>
        <dbReference type="Proteomes" id="UP000027100"/>
    </source>
</evidence>
<dbReference type="RefSeq" id="WP_035598657.1">
    <property type="nucleotide sequence ID" value="NZ_ARYM01000012.1"/>
</dbReference>
<dbReference type="Proteomes" id="UP000027100">
    <property type="component" value="Unassembled WGS sequence"/>
</dbReference>
<dbReference type="Gene3D" id="1.20.950.20">
    <property type="entry name" value="Transmembrane di-heme cytochromes, Chain C"/>
    <property type="match status" value="2"/>
</dbReference>
<evidence type="ECO:0000259" key="14">
    <source>
        <dbReference type="Pfam" id="PF01292"/>
    </source>
</evidence>
<keyword evidence="16" id="KW-1185">Reference proteome</keyword>
<dbReference type="InterPro" id="IPR011577">
    <property type="entry name" value="Cyt_b561_bac/Ni-Hgenase"/>
</dbReference>
<feature type="domain" description="Cytochrome b561 bacterial/Ni-hydrogenase" evidence="14">
    <location>
        <begin position="9"/>
        <end position="180"/>
    </location>
</feature>
<evidence type="ECO:0000256" key="5">
    <source>
        <dbReference type="ARBA" id="ARBA00022617"/>
    </source>
</evidence>
<dbReference type="Pfam" id="PF01292">
    <property type="entry name" value="Ni_hydr_CYTB"/>
    <property type="match status" value="1"/>
</dbReference>
<evidence type="ECO:0000256" key="1">
    <source>
        <dbReference type="ARBA" id="ARBA00001970"/>
    </source>
</evidence>
<dbReference type="EMBL" id="ARYM01000012">
    <property type="protein sequence ID" value="KCZ98198.1"/>
    <property type="molecule type" value="Genomic_DNA"/>
</dbReference>
<evidence type="ECO:0000256" key="10">
    <source>
        <dbReference type="ARBA" id="ARBA00023004"/>
    </source>
</evidence>
<evidence type="ECO:0000256" key="3">
    <source>
        <dbReference type="ARBA" id="ARBA00022448"/>
    </source>
</evidence>
<keyword evidence="9 13" id="KW-1133">Transmembrane helix</keyword>
<dbReference type="GO" id="GO:0005886">
    <property type="term" value="C:plasma membrane"/>
    <property type="evidence" value="ECO:0007669"/>
    <property type="project" value="UniProtKB-SubCell"/>
</dbReference>
<evidence type="ECO:0000256" key="2">
    <source>
        <dbReference type="ARBA" id="ARBA00004651"/>
    </source>
</evidence>
<dbReference type="PATRIC" id="fig|1280954.3.peg.2303"/>
<dbReference type="GO" id="GO:0020037">
    <property type="term" value="F:heme binding"/>
    <property type="evidence" value="ECO:0007669"/>
    <property type="project" value="TreeGrafter"/>
</dbReference>
<dbReference type="PANTHER" id="PTHR30529">
    <property type="entry name" value="CYTOCHROME B561"/>
    <property type="match status" value="1"/>
</dbReference>
<evidence type="ECO:0000256" key="6">
    <source>
        <dbReference type="ARBA" id="ARBA00022692"/>
    </source>
</evidence>
<dbReference type="InterPro" id="IPR052168">
    <property type="entry name" value="Cytochrome_b561_oxidase"/>
</dbReference>
<feature type="transmembrane region" description="Helical" evidence="13">
    <location>
        <begin position="146"/>
        <end position="168"/>
    </location>
</feature>
<evidence type="ECO:0000256" key="12">
    <source>
        <dbReference type="ARBA" id="ARBA00037975"/>
    </source>
</evidence>
<reference evidence="15 16" key="1">
    <citation type="journal article" date="2014" name="Antonie Van Leeuwenhoek">
        <title>Hyphomonas beringensis sp. nov. and Hyphomonas chukchiensis sp. nov., isolated from surface seawater of the Bering Sea and Chukchi Sea.</title>
        <authorList>
            <person name="Li C."/>
            <person name="Lai Q."/>
            <person name="Li G."/>
            <person name="Dong C."/>
            <person name="Wang J."/>
            <person name="Liao Y."/>
            <person name="Shao Z."/>
        </authorList>
    </citation>
    <scope>NUCLEOTIDE SEQUENCE [LARGE SCALE GENOMIC DNA]</scope>
    <source>
        <strain evidence="15 16">PS728</strain>
    </source>
</reference>
<protein>
    <submittedName>
        <fullName evidence="15">Nickel-dependent hydrogenase, b-type cytochrome subunit</fullName>
    </submittedName>
</protein>
<comment type="subcellular location">
    <subcellularLocation>
        <location evidence="2">Cell membrane</location>
        <topology evidence="2">Multi-pass membrane protein</topology>
    </subcellularLocation>
</comment>
<keyword evidence="7" id="KW-0479">Metal-binding</keyword>
<dbReference type="eggNOG" id="COG3038">
    <property type="taxonomic scope" value="Bacteria"/>
</dbReference>
<evidence type="ECO:0000256" key="13">
    <source>
        <dbReference type="SAM" id="Phobius"/>
    </source>
</evidence>
<dbReference type="InterPro" id="IPR016174">
    <property type="entry name" value="Di-haem_cyt_TM"/>
</dbReference>
<sequence length="185" mass="20176">MTDKTNATYGGLSRLNHWLGALLFGGVILVGLYLAYSGVEGEDRAPIMAMHRATGSVLLLFALWRVWWRIRQGFPPPVAGVPAWQVTVARVTHWGMIFCMLAMPLSGVFLMSLLGGRPINIYGLLTISPIMDIDGIRPIGRQIHGLVAYAFIALISLHILATLKHAFIDRDGTLARMLSGKPAGV</sequence>
<evidence type="ECO:0000313" key="15">
    <source>
        <dbReference type="EMBL" id="KCZ98198.1"/>
    </source>
</evidence>
<evidence type="ECO:0000256" key="8">
    <source>
        <dbReference type="ARBA" id="ARBA00022982"/>
    </source>
</evidence>
<feature type="transmembrane region" description="Helical" evidence="13">
    <location>
        <begin position="94"/>
        <end position="114"/>
    </location>
</feature>
<dbReference type="GO" id="GO:0009055">
    <property type="term" value="F:electron transfer activity"/>
    <property type="evidence" value="ECO:0007669"/>
    <property type="project" value="InterPro"/>
</dbReference>
<name>A0A062VD23_9PROT</name>
<evidence type="ECO:0000256" key="4">
    <source>
        <dbReference type="ARBA" id="ARBA00022475"/>
    </source>
</evidence>
<dbReference type="SUPFAM" id="SSF81342">
    <property type="entry name" value="Transmembrane di-heme cytochromes"/>
    <property type="match status" value="1"/>
</dbReference>
<comment type="similarity">
    <text evidence="12">Belongs to the cytochrome b561 family.</text>
</comment>
<evidence type="ECO:0000256" key="7">
    <source>
        <dbReference type="ARBA" id="ARBA00022723"/>
    </source>
</evidence>
<keyword evidence="11 13" id="KW-0472">Membrane</keyword>
<keyword evidence="4" id="KW-1003">Cell membrane</keyword>
<accession>A0A062VD23</accession>
<evidence type="ECO:0000256" key="11">
    <source>
        <dbReference type="ARBA" id="ARBA00023136"/>
    </source>
</evidence>
<comment type="caution">
    <text evidence="15">The sequence shown here is derived from an EMBL/GenBank/DDBJ whole genome shotgun (WGS) entry which is preliminary data.</text>
</comment>
<dbReference type="GO" id="GO:0046872">
    <property type="term" value="F:metal ion binding"/>
    <property type="evidence" value="ECO:0007669"/>
    <property type="project" value="UniProtKB-KW"/>
</dbReference>
<organism evidence="15 16">
    <name type="scientific">Hyphomonas polymorpha PS728</name>
    <dbReference type="NCBI Taxonomy" id="1280954"/>
    <lineage>
        <taxon>Bacteria</taxon>
        <taxon>Pseudomonadati</taxon>
        <taxon>Pseudomonadota</taxon>
        <taxon>Alphaproteobacteria</taxon>
        <taxon>Hyphomonadales</taxon>
        <taxon>Hyphomonadaceae</taxon>
        <taxon>Hyphomonas</taxon>
    </lineage>
</organism>
<feature type="transmembrane region" description="Helical" evidence="13">
    <location>
        <begin position="48"/>
        <end position="67"/>
    </location>
</feature>
<dbReference type="AlphaFoldDB" id="A0A062VD23"/>
<gene>
    <name evidence="15" type="ORF">HPO_11364</name>
</gene>
<dbReference type="OrthoDB" id="1247465at2"/>
<dbReference type="STRING" id="1280954.HPO_11364"/>